<keyword evidence="2" id="KW-0732">Signal</keyword>
<evidence type="ECO:0000313" key="4">
    <source>
        <dbReference type="EMBL" id="KAF8664810.1"/>
    </source>
</evidence>
<dbReference type="Pfam" id="PF13968">
    <property type="entry name" value="DUF4220"/>
    <property type="match status" value="1"/>
</dbReference>
<evidence type="ECO:0000313" key="5">
    <source>
        <dbReference type="Proteomes" id="UP000636709"/>
    </source>
</evidence>
<keyword evidence="1" id="KW-0812">Transmembrane</keyword>
<dbReference type="Pfam" id="PF04578">
    <property type="entry name" value="DUF594"/>
    <property type="match status" value="1"/>
</dbReference>
<keyword evidence="1" id="KW-1133">Transmembrane helix</keyword>
<dbReference type="Proteomes" id="UP000636709">
    <property type="component" value="Unassembled WGS sequence"/>
</dbReference>
<evidence type="ECO:0000259" key="3">
    <source>
        <dbReference type="Pfam" id="PF13968"/>
    </source>
</evidence>
<comment type="caution">
    <text evidence="4">The sequence shown here is derived from an EMBL/GenBank/DDBJ whole genome shotgun (WGS) entry which is preliminary data.</text>
</comment>
<organism evidence="4 5">
    <name type="scientific">Digitaria exilis</name>
    <dbReference type="NCBI Taxonomy" id="1010633"/>
    <lineage>
        <taxon>Eukaryota</taxon>
        <taxon>Viridiplantae</taxon>
        <taxon>Streptophyta</taxon>
        <taxon>Embryophyta</taxon>
        <taxon>Tracheophyta</taxon>
        <taxon>Spermatophyta</taxon>
        <taxon>Magnoliopsida</taxon>
        <taxon>Liliopsida</taxon>
        <taxon>Poales</taxon>
        <taxon>Poaceae</taxon>
        <taxon>PACMAD clade</taxon>
        <taxon>Panicoideae</taxon>
        <taxon>Panicodae</taxon>
        <taxon>Paniceae</taxon>
        <taxon>Anthephorinae</taxon>
        <taxon>Digitaria</taxon>
    </lineage>
</organism>
<feature type="signal peptide" evidence="2">
    <location>
        <begin position="1"/>
        <end position="21"/>
    </location>
</feature>
<feature type="transmembrane region" description="Helical" evidence="1">
    <location>
        <begin position="307"/>
        <end position="326"/>
    </location>
</feature>
<accession>A0A835E7Q0</accession>
<sequence length="802" mass="87979">MYPIWTVSLFTLFGCIDPVTTYNGFDYKGPLSKVVYAICLYCGYTLLMSISGLSSVVGNTTICMLSAITFIKGFHRTLALVQQSRMRNIVARLGDDYFRQTSVLQFHGSVPEFIPPLLPPPPGPHLFPGLPEHFLIVESAATTSDTGTGILILNPYLVAKPIMDPNIRIRDVVEILNKKKGEEFLNNEKEDELQSCYDACVAYSLSHCLQRHFLGLSSRKVRPVMSLESVNYKWALKIVEMELAFLHDIFFTGNAFLHYYQAKTACLWALASFTGICFVGVAAATPGAIASSRGGSTNVVGTTTADLVITFAILVSLALLQLVQLIRCWTSNWARLAVACSTNWFDKHYLWKEKIGQYSMLPEGEKEAQDWVLLAVTRSNYPSKRGCGKMLGLDYIWEVLWDLLGSDADKRGDIKLDKDVKESITDFLTQIKDDILEGSWSSYPGHLGIEAFHLPFACAPQLELEPEGSRYTRCVLHWCVATWHCELAEQEKERKKREGNMESGGEGVGIDASNLGNIAAVAGEAAGGRAGEVLGGAGLAAAASGEAASVAGAGFAGTGREAQGAAAAGEAGKNENRKNHRLVANALAKYCANLVVSVPELLPGLVKDTRMACDHFAQNSARFARPRDKDLLLDQVSNLGYWNKMYIENGEFIQLRPSIIPGIRGAASAHQLAAVTSAPDRWETLAAVWVRMLVYAAPYGNPEAHMRQLAQGGEFITHLWALLYHLSIREWKPPGSKMPELPLPPPPLPPLQLIGPQPRLIMNTADQAQRIINSFSRDSEASVIAFLHSTSVRTSPFLFYCA</sequence>
<dbReference type="PANTHER" id="PTHR31325">
    <property type="entry name" value="OS01G0798800 PROTEIN-RELATED"/>
    <property type="match status" value="1"/>
</dbReference>
<feature type="transmembrane region" description="Helical" evidence="1">
    <location>
        <begin position="265"/>
        <end position="287"/>
    </location>
</feature>
<proteinExistence type="predicted"/>
<name>A0A835E7Q0_9POAL</name>
<keyword evidence="1" id="KW-0472">Membrane</keyword>
<protein>
    <recommendedName>
        <fullName evidence="3">DUF4220 domain-containing protein</fullName>
    </recommendedName>
</protein>
<dbReference type="OrthoDB" id="691684at2759"/>
<dbReference type="InterPro" id="IPR007658">
    <property type="entry name" value="DUF594"/>
</dbReference>
<evidence type="ECO:0000256" key="2">
    <source>
        <dbReference type="SAM" id="SignalP"/>
    </source>
</evidence>
<reference evidence="4" key="1">
    <citation type="submission" date="2020-07" db="EMBL/GenBank/DDBJ databases">
        <title>Genome sequence and genetic diversity analysis of an under-domesticated orphan crop, white fonio (Digitaria exilis).</title>
        <authorList>
            <person name="Bennetzen J.L."/>
            <person name="Chen S."/>
            <person name="Ma X."/>
            <person name="Wang X."/>
            <person name="Yssel A.E.J."/>
            <person name="Chaluvadi S.R."/>
            <person name="Johnson M."/>
            <person name="Gangashetty P."/>
            <person name="Hamidou F."/>
            <person name="Sanogo M.D."/>
            <person name="Zwaenepoel A."/>
            <person name="Wallace J."/>
            <person name="Van De Peer Y."/>
            <person name="Van Deynze A."/>
        </authorList>
    </citation>
    <scope>NUCLEOTIDE SEQUENCE</scope>
    <source>
        <tissue evidence="4">Leaves</tissue>
    </source>
</reference>
<gene>
    <name evidence="4" type="ORF">HU200_054536</name>
</gene>
<dbReference type="EMBL" id="JACEFO010002347">
    <property type="protein sequence ID" value="KAF8664810.1"/>
    <property type="molecule type" value="Genomic_DNA"/>
</dbReference>
<dbReference type="InterPro" id="IPR025315">
    <property type="entry name" value="DUF4220"/>
</dbReference>
<feature type="transmembrane region" description="Helical" evidence="1">
    <location>
        <begin position="34"/>
        <end position="57"/>
    </location>
</feature>
<evidence type="ECO:0000256" key="1">
    <source>
        <dbReference type="SAM" id="Phobius"/>
    </source>
</evidence>
<dbReference type="AlphaFoldDB" id="A0A835E7Q0"/>
<feature type="chain" id="PRO_5032899717" description="DUF4220 domain-containing protein" evidence="2">
    <location>
        <begin position="22"/>
        <end position="802"/>
    </location>
</feature>
<keyword evidence="5" id="KW-1185">Reference proteome</keyword>
<feature type="domain" description="DUF4220" evidence="3">
    <location>
        <begin position="2"/>
        <end position="361"/>
    </location>
</feature>